<evidence type="ECO:0000256" key="2">
    <source>
        <dbReference type="ARBA" id="ARBA00022898"/>
    </source>
</evidence>
<protein>
    <submittedName>
        <fullName evidence="3">Unannotated protein</fullName>
    </submittedName>
</protein>
<dbReference type="GO" id="GO:0008483">
    <property type="term" value="F:transaminase activity"/>
    <property type="evidence" value="ECO:0007669"/>
    <property type="project" value="InterPro"/>
</dbReference>
<dbReference type="SMR" id="A0A6J7JZF1"/>
<accession>A0A6J7JZF1</accession>
<dbReference type="InterPro" id="IPR005814">
    <property type="entry name" value="Aminotrans_3"/>
</dbReference>
<dbReference type="Gene3D" id="3.40.640.10">
    <property type="entry name" value="Type I PLP-dependent aspartate aminotransferase-like (Major domain)"/>
    <property type="match status" value="1"/>
</dbReference>
<comment type="similarity">
    <text evidence="1">Belongs to the class-III pyridoxal-phosphate-dependent aminotransferase family.</text>
</comment>
<proteinExistence type="inferred from homology"/>
<dbReference type="Pfam" id="PF00202">
    <property type="entry name" value="Aminotran_3"/>
    <property type="match status" value="1"/>
</dbReference>
<dbReference type="AlphaFoldDB" id="A0A6J7JZF1"/>
<organism evidence="3">
    <name type="scientific">freshwater metagenome</name>
    <dbReference type="NCBI Taxonomy" id="449393"/>
    <lineage>
        <taxon>unclassified sequences</taxon>
        <taxon>metagenomes</taxon>
        <taxon>ecological metagenomes</taxon>
    </lineage>
</organism>
<sequence>MASKLTQAELDLMRTWDEDYYAHVFVTADEYEHKMVVSADGDYIEMADGTRLLDFTTGLLCVTAGHRNSHIREGIVEALDRFGFVYEGLATPYRAKATKLIMEDILGPDNWAGRIRFTASGSEAVELALMVAKLVTDRPNVISRDFAYHGWTHGAISAMGLPGSRGILASPGGEVRRPAGIPAQGFFFAPAPYCRHCPIGHTYPACTQQRDVLPCISALEHQILTLGADSVAAVIAESIFGVGMIHPPAEYLSQMRELTRDHGILWIDDEVMTGFARTGKWFAYQHADGVTPDLMTIGKGVVSAALPVGGLIMSREIAQFMDAYRWETVATFSGHPIAMAAVTANLEWMISVNAPERAAEQGRILGGLMQELQRKHPCIVDVQGAGLLWAIELRRSDGSRVIEADRHFIPTGDVMTPSLFVAIEAAKRGMSIATAPPNTLRLGPSLVASEEILRIGVNILDDVLTAFEAWAG</sequence>
<dbReference type="EMBL" id="CAFBNF010000149">
    <property type="protein sequence ID" value="CAB4949098.1"/>
    <property type="molecule type" value="Genomic_DNA"/>
</dbReference>
<keyword evidence="2" id="KW-0663">Pyridoxal phosphate</keyword>
<dbReference type="Gene3D" id="3.90.1150.10">
    <property type="entry name" value="Aspartate Aminotransferase, domain 1"/>
    <property type="match status" value="1"/>
</dbReference>
<dbReference type="PIRSF" id="PIRSF000521">
    <property type="entry name" value="Transaminase_4ab_Lys_Orn"/>
    <property type="match status" value="1"/>
</dbReference>
<dbReference type="PANTHER" id="PTHR43094:SF1">
    <property type="entry name" value="AMINOTRANSFERASE CLASS-III"/>
    <property type="match status" value="1"/>
</dbReference>
<dbReference type="SUPFAM" id="SSF53383">
    <property type="entry name" value="PLP-dependent transferases"/>
    <property type="match status" value="1"/>
</dbReference>
<dbReference type="PROSITE" id="PS00600">
    <property type="entry name" value="AA_TRANSFER_CLASS_3"/>
    <property type="match status" value="1"/>
</dbReference>
<dbReference type="InterPro" id="IPR015421">
    <property type="entry name" value="PyrdxlP-dep_Trfase_major"/>
</dbReference>
<dbReference type="CDD" id="cd00610">
    <property type="entry name" value="OAT_like"/>
    <property type="match status" value="1"/>
</dbReference>
<gene>
    <name evidence="3" type="ORF">UFOPK3773_01299</name>
</gene>
<dbReference type="GO" id="GO:0030170">
    <property type="term" value="F:pyridoxal phosphate binding"/>
    <property type="evidence" value="ECO:0007669"/>
    <property type="project" value="InterPro"/>
</dbReference>
<name>A0A6J7JZF1_9ZZZZ</name>
<dbReference type="PANTHER" id="PTHR43094">
    <property type="entry name" value="AMINOTRANSFERASE"/>
    <property type="match status" value="1"/>
</dbReference>
<reference evidence="3" key="1">
    <citation type="submission" date="2020-05" db="EMBL/GenBank/DDBJ databases">
        <authorList>
            <person name="Chiriac C."/>
            <person name="Salcher M."/>
            <person name="Ghai R."/>
            <person name="Kavagutti S V."/>
        </authorList>
    </citation>
    <scope>NUCLEOTIDE SEQUENCE</scope>
</reference>
<dbReference type="InterPro" id="IPR015424">
    <property type="entry name" value="PyrdxlP-dep_Trfase"/>
</dbReference>
<evidence type="ECO:0000313" key="3">
    <source>
        <dbReference type="EMBL" id="CAB4949098.1"/>
    </source>
</evidence>
<dbReference type="InterPro" id="IPR015422">
    <property type="entry name" value="PyrdxlP-dep_Trfase_small"/>
</dbReference>
<dbReference type="GO" id="GO:0005829">
    <property type="term" value="C:cytosol"/>
    <property type="evidence" value="ECO:0007669"/>
    <property type="project" value="TreeGrafter"/>
</dbReference>
<evidence type="ECO:0000256" key="1">
    <source>
        <dbReference type="ARBA" id="ARBA00008954"/>
    </source>
</evidence>
<dbReference type="InterPro" id="IPR049704">
    <property type="entry name" value="Aminotrans_3_PPA_site"/>
</dbReference>